<evidence type="ECO:0000256" key="1">
    <source>
        <dbReference type="SAM" id="Phobius"/>
    </source>
</evidence>
<comment type="caution">
    <text evidence="2">The sequence shown here is derived from an EMBL/GenBank/DDBJ whole genome shotgun (WGS) entry which is preliminary data.</text>
</comment>
<keyword evidence="1" id="KW-0472">Membrane</keyword>
<organism evidence="2 3">
    <name type="scientific">Candida metapsilosis</name>
    <dbReference type="NCBI Taxonomy" id="273372"/>
    <lineage>
        <taxon>Eukaryota</taxon>
        <taxon>Fungi</taxon>
        <taxon>Dikarya</taxon>
        <taxon>Ascomycota</taxon>
        <taxon>Saccharomycotina</taxon>
        <taxon>Pichiomycetes</taxon>
        <taxon>Debaryomycetaceae</taxon>
        <taxon>Candida/Lodderomyces clade</taxon>
        <taxon>Candida</taxon>
    </lineage>
</organism>
<keyword evidence="3" id="KW-1185">Reference proteome</keyword>
<proteinExistence type="predicted"/>
<keyword evidence="1" id="KW-1133">Transmembrane helix</keyword>
<name>A0A8H8D9X9_9ASCO</name>
<sequence length="169" mass="19853">MYLIPALISPDLFTYIQTNFRVILLSQQFCQVKPQQCEVLLDRDFGDPNVLYRQAFHHYDLIYVVNKYIWQWDNLIAESILSSPVRYALLKLCNLRGVEIDQECWEIMQETIHIILAIINTSIFHVLMGILVSRMWMFFVVGVVLTVLEPWEKLAGPMWDLLQSANNVF</sequence>
<keyword evidence="1" id="KW-0812">Transmembrane</keyword>
<protein>
    <submittedName>
        <fullName evidence="2">Uncharacterized protein</fullName>
    </submittedName>
</protein>
<evidence type="ECO:0000313" key="2">
    <source>
        <dbReference type="EMBL" id="KAG5418174.1"/>
    </source>
</evidence>
<gene>
    <name evidence="2" type="ORF">I9W82_004504</name>
</gene>
<reference evidence="2 3" key="1">
    <citation type="submission" date="2020-12" db="EMBL/GenBank/DDBJ databases">
        <title>Effect of drift, selection, and recombination on the evolution of hybrid genomes in Candida yeast pathogens.</title>
        <authorList>
            <person name="Mixao V."/>
            <person name="Ksiezopolska E."/>
            <person name="Saus E."/>
            <person name="Boekhout T."/>
            <person name="Gacser A."/>
            <person name="Gabaldon T."/>
        </authorList>
    </citation>
    <scope>NUCLEOTIDE SEQUENCE [LARGE SCALE GENOMIC DNA]</scope>
    <source>
        <strain evidence="2 3">BP57</strain>
    </source>
</reference>
<dbReference type="AlphaFoldDB" id="A0A8H8D9X9"/>
<dbReference type="GeneID" id="93653133"/>
<dbReference type="EMBL" id="JAEOAQ010000006">
    <property type="protein sequence ID" value="KAG5418174.1"/>
    <property type="molecule type" value="Genomic_DNA"/>
</dbReference>
<dbReference type="OrthoDB" id="4013261at2759"/>
<dbReference type="RefSeq" id="XP_067547290.1">
    <property type="nucleotide sequence ID" value="XM_067693583.1"/>
</dbReference>
<dbReference type="Proteomes" id="UP000669133">
    <property type="component" value="Unassembled WGS sequence"/>
</dbReference>
<feature type="transmembrane region" description="Helical" evidence="1">
    <location>
        <begin position="123"/>
        <end position="148"/>
    </location>
</feature>
<evidence type="ECO:0000313" key="3">
    <source>
        <dbReference type="Proteomes" id="UP000669133"/>
    </source>
</evidence>
<accession>A0A8H8D9X9</accession>